<evidence type="ECO:0000313" key="2">
    <source>
        <dbReference type="Proteomes" id="UP001236585"/>
    </source>
</evidence>
<sequence>MPLTDCDGRTARQSVSRLLSRGVRDSEMAATLGLSLSTYSRRKDKPDFPTYAELRQIADRLGVDETVLLVDFGHVDVASLNDELRQRYDTYRNAIEVIKSMRRTPAPGANGLSPSKT</sequence>
<accession>A0ABY8W1N8</accession>
<dbReference type="RefSeq" id="WP_285190408.1">
    <property type="nucleotide sequence ID" value="NZ_CP126981.1"/>
</dbReference>
<gene>
    <name evidence="1" type="ORF">PT015_09710</name>
</gene>
<name>A0ABY8W1N8_9MYCO</name>
<dbReference type="EMBL" id="CP126981">
    <property type="protein sequence ID" value="WIM89672.1"/>
    <property type="molecule type" value="Genomic_DNA"/>
</dbReference>
<dbReference type="Proteomes" id="UP001236585">
    <property type="component" value="Chromosome"/>
</dbReference>
<organism evidence="1 2">
    <name type="scientific">Candidatus Mycobacterium wuenschmannii</name>
    <dbReference type="NCBI Taxonomy" id="3027808"/>
    <lineage>
        <taxon>Bacteria</taxon>
        <taxon>Bacillati</taxon>
        <taxon>Actinomycetota</taxon>
        <taxon>Actinomycetes</taxon>
        <taxon>Mycobacteriales</taxon>
        <taxon>Mycobacteriaceae</taxon>
        <taxon>Mycobacterium</taxon>
    </lineage>
</organism>
<dbReference type="InterPro" id="IPR010982">
    <property type="entry name" value="Lambda_DNA-bd_dom_sf"/>
</dbReference>
<dbReference type="SUPFAM" id="SSF47413">
    <property type="entry name" value="lambda repressor-like DNA-binding domains"/>
    <property type="match status" value="1"/>
</dbReference>
<evidence type="ECO:0000313" key="1">
    <source>
        <dbReference type="EMBL" id="WIM89672.1"/>
    </source>
</evidence>
<proteinExistence type="predicted"/>
<keyword evidence="2" id="KW-1185">Reference proteome</keyword>
<reference evidence="1 2" key="1">
    <citation type="journal article" date="2023" name="Microbiol. Resour. Announc.">
        <title>Complete Genome Sequence of Mycobacterium wuenschmanii, a novel Nontuberculous Mycobacterium Isolated from a captive population of Amazon Milk Frogs.</title>
        <authorList>
            <person name="Hicks J."/>
            <person name="Zeineldin M."/>
            <person name="Ward H."/>
            <person name="Wuenschmann A."/>
            <person name="Camp P."/>
            <person name="Farrell D."/>
            <person name="Lehman K."/>
            <person name="Thacker T."/>
            <person name="Cuthbert E."/>
        </authorList>
    </citation>
    <scope>NUCLEOTIDE SEQUENCE [LARGE SCALE GENOMIC DNA]</scope>
    <source>
        <strain evidence="1 2">Wuenschmanii</strain>
    </source>
</reference>
<protein>
    <submittedName>
        <fullName evidence="1">Uncharacterized protein</fullName>
    </submittedName>
</protein>